<accession>A0A0G4MH18</accession>
<evidence type="ECO:0000313" key="2">
    <source>
        <dbReference type="Proteomes" id="UP000044602"/>
    </source>
</evidence>
<name>A0A0G4MH18_VERLO</name>
<evidence type="ECO:0000313" key="1">
    <source>
        <dbReference type="EMBL" id="CRK33469.1"/>
    </source>
</evidence>
<sequence length="83" mass="9402">MDRENDVESRPGVSLAMSNVSIMQKARKITRLHTDIASNEPPDGWGALRCLLAQWLAPVLRQLQSFASRKQFDRHHTTIMNSA</sequence>
<gene>
    <name evidence="1" type="ORF">BN1708_001147</name>
</gene>
<protein>
    <submittedName>
        <fullName evidence="1">Uncharacterized protein</fullName>
    </submittedName>
</protein>
<dbReference type="Proteomes" id="UP000044602">
    <property type="component" value="Unassembled WGS sequence"/>
</dbReference>
<organism evidence="1 2">
    <name type="scientific">Verticillium longisporum</name>
    <name type="common">Verticillium dahliae var. longisporum</name>
    <dbReference type="NCBI Taxonomy" id="100787"/>
    <lineage>
        <taxon>Eukaryota</taxon>
        <taxon>Fungi</taxon>
        <taxon>Dikarya</taxon>
        <taxon>Ascomycota</taxon>
        <taxon>Pezizomycotina</taxon>
        <taxon>Sordariomycetes</taxon>
        <taxon>Hypocreomycetidae</taxon>
        <taxon>Glomerellales</taxon>
        <taxon>Plectosphaerellaceae</taxon>
        <taxon>Verticillium</taxon>
    </lineage>
</organism>
<keyword evidence="2" id="KW-1185">Reference proteome</keyword>
<reference evidence="1 2" key="1">
    <citation type="submission" date="2015-05" db="EMBL/GenBank/DDBJ databases">
        <authorList>
            <person name="Wang D.B."/>
            <person name="Wang M."/>
        </authorList>
    </citation>
    <scope>NUCLEOTIDE SEQUENCE [LARGE SCALE GENOMIC DNA]</scope>
    <source>
        <strain evidence="1">VL1</strain>
    </source>
</reference>
<dbReference type="EMBL" id="CVQH01022527">
    <property type="protein sequence ID" value="CRK33469.1"/>
    <property type="molecule type" value="Genomic_DNA"/>
</dbReference>
<dbReference type="AlphaFoldDB" id="A0A0G4MH18"/>
<proteinExistence type="predicted"/>